<dbReference type="GO" id="GO:0002128">
    <property type="term" value="P:tRNA nucleoside ribose methylation"/>
    <property type="evidence" value="ECO:0007669"/>
    <property type="project" value="TreeGrafter"/>
</dbReference>
<dbReference type="Proteomes" id="UP000038011">
    <property type="component" value="Unassembled WGS sequence"/>
</dbReference>
<dbReference type="InterPro" id="IPR004384">
    <property type="entry name" value="RNA_MeTrfase_TrmJ/LasT"/>
</dbReference>
<evidence type="ECO:0000256" key="5">
    <source>
        <dbReference type="RuleBase" id="RU362024"/>
    </source>
</evidence>
<comment type="function">
    <text evidence="5">Catalyzes the formation of 2'O-methylated cytidine (Cm32) or 2'O-methylated uridine (Um32) at position 32 in tRNA.</text>
</comment>
<evidence type="ECO:0000256" key="3">
    <source>
        <dbReference type="ARBA" id="ARBA00022679"/>
    </source>
</evidence>
<feature type="compositionally biased region" description="Basic and acidic residues" evidence="6">
    <location>
        <begin position="264"/>
        <end position="278"/>
    </location>
</feature>
<dbReference type="EC" id="2.1.1.200" evidence="5"/>
<organism evidence="8 9">
    <name type="scientific">Ahrensia marina</name>
    <dbReference type="NCBI Taxonomy" id="1514904"/>
    <lineage>
        <taxon>Bacteria</taxon>
        <taxon>Pseudomonadati</taxon>
        <taxon>Pseudomonadota</taxon>
        <taxon>Alphaproteobacteria</taxon>
        <taxon>Hyphomicrobiales</taxon>
        <taxon>Ahrensiaceae</taxon>
        <taxon>Ahrensia</taxon>
    </lineage>
</organism>
<dbReference type="InterPro" id="IPR029026">
    <property type="entry name" value="tRNA_m1G_MTases_N"/>
</dbReference>
<dbReference type="EMBL" id="JXMU01000028">
    <property type="protein sequence ID" value="KPB00185.1"/>
    <property type="molecule type" value="Genomic_DNA"/>
</dbReference>
<dbReference type="GO" id="GO:0106339">
    <property type="term" value="F:tRNA (cytidine(32)-2'-O)-methyltransferase activity"/>
    <property type="evidence" value="ECO:0007669"/>
    <property type="project" value="RHEA"/>
</dbReference>
<accession>A0A0N0E6M5</accession>
<keyword evidence="3 8" id="KW-0808">Transferase</keyword>
<evidence type="ECO:0000313" key="9">
    <source>
        <dbReference type="Proteomes" id="UP000038011"/>
    </source>
</evidence>
<comment type="caution">
    <text evidence="8">The sequence shown here is derived from an EMBL/GenBank/DDBJ whole genome shotgun (WGS) entry which is preliminary data.</text>
</comment>
<reference evidence="8 9" key="1">
    <citation type="submission" date="2015-01" db="EMBL/GenBank/DDBJ databases">
        <title>Ahrensia donghaiensis sp. nov., a novel dimethylsulphoniopropionate-cleavage bacterium isolated from seawater and emended descriptions of the genus Ahrensia and Ahrensia kielensis.</title>
        <authorList>
            <person name="Liu J."/>
        </authorList>
    </citation>
    <scope>NUCLEOTIDE SEQUENCE [LARGE SCALE GENOMIC DNA]</scope>
    <source>
        <strain evidence="8 9">LZD062</strain>
    </source>
</reference>
<dbReference type="NCBIfam" id="TIGR00050">
    <property type="entry name" value="rRNA_methyl_1"/>
    <property type="match status" value="1"/>
</dbReference>
<dbReference type="GO" id="GO:0005829">
    <property type="term" value="C:cytosol"/>
    <property type="evidence" value="ECO:0007669"/>
    <property type="project" value="TreeGrafter"/>
</dbReference>
<protein>
    <recommendedName>
        <fullName evidence="5">tRNA (cytidine/uridine-2'-O-)-methyltransferase TrmJ</fullName>
        <ecNumber evidence="5">2.1.1.200</ecNumber>
    </recommendedName>
    <alternativeName>
        <fullName evidence="5">tRNA (cytidine(32)/uridine(32)-2'-O)-methyltransferase</fullName>
    </alternativeName>
    <alternativeName>
        <fullName evidence="5">tRNA Cm32/Um32 methyltransferase</fullName>
    </alternativeName>
</protein>
<feature type="region of interest" description="Disordered" evidence="6">
    <location>
        <begin position="252"/>
        <end position="278"/>
    </location>
</feature>
<dbReference type="PANTHER" id="PTHR42786">
    <property type="entry name" value="TRNA/RRNA METHYLTRANSFERASE"/>
    <property type="match status" value="1"/>
</dbReference>
<dbReference type="Gene3D" id="1.10.8.590">
    <property type="match status" value="1"/>
</dbReference>
<evidence type="ECO:0000256" key="6">
    <source>
        <dbReference type="SAM" id="MobiDB-lite"/>
    </source>
</evidence>
<comment type="catalytic activity">
    <reaction evidence="5">
        <text>cytidine(32) in tRNA + S-adenosyl-L-methionine = 2'-O-methylcytidine(32) in tRNA + S-adenosyl-L-homocysteine + H(+)</text>
        <dbReference type="Rhea" id="RHEA:42932"/>
        <dbReference type="Rhea" id="RHEA-COMP:10288"/>
        <dbReference type="Rhea" id="RHEA-COMP:10289"/>
        <dbReference type="ChEBI" id="CHEBI:15378"/>
        <dbReference type="ChEBI" id="CHEBI:57856"/>
        <dbReference type="ChEBI" id="CHEBI:59789"/>
        <dbReference type="ChEBI" id="CHEBI:74495"/>
        <dbReference type="ChEBI" id="CHEBI:82748"/>
        <dbReference type="EC" id="2.1.1.200"/>
    </reaction>
</comment>
<keyword evidence="5" id="KW-0819">tRNA processing</keyword>
<name>A0A0N0E6M5_9HYPH</name>
<dbReference type="AlphaFoldDB" id="A0A0N0E6M5"/>
<dbReference type="InterPro" id="IPR001537">
    <property type="entry name" value="SpoU_MeTrfase"/>
</dbReference>
<proteinExistence type="inferred from homology"/>
<dbReference type="InterPro" id="IPR029028">
    <property type="entry name" value="Alpha/beta_knot_MTases"/>
</dbReference>
<dbReference type="OrthoDB" id="9806346at2"/>
<dbReference type="PATRIC" id="fig|1514904.3.peg.2222"/>
<evidence type="ECO:0000313" key="8">
    <source>
        <dbReference type="EMBL" id="KPB00185.1"/>
    </source>
</evidence>
<keyword evidence="2 5" id="KW-0489">Methyltransferase</keyword>
<dbReference type="RefSeq" id="WP_054000264.1">
    <property type="nucleotide sequence ID" value="NZ_JXMU01000028.1"/>
</dbReference>
<comment type="subunit">
    <text evidence="5">Homodimer.</text>
</comment>
<gene>
    <name evidence="5" type="primary">trmJ</name>
    <name evidence="8" type="ORF">SU32_15390</name>
</gene>
<dbReference type="CDD" id="cd18093">
    <property type="entry name" value="SpoU-like_TrmJ"/>
    <property type="match status" value="1"/>
</dbReference>
<dbReference type="SUPFAM" id="SSF75217">
    <property type="entry name" value="alpha/beta knot"/>
    <property type="match status" value="1"/>
</dbReference>
<sequence>MAGTDNKQELLAEGPSIILVEPQLGENIGMAARAMANFGLIDLRIVNPRDGWPSEKANSAASGAVYVLEQATIYPTLREAMEGLSYVVATTARMRDGFKQVLGPEEASRNLRARFAKDQKVGILFGRERIGLRNEEVSLADDIVTFPVNPAYASLNIAQAVLLMSYEFLKTKNVEADNLPFAGTNFEEAPKEQLFGLFNQLEDALDARGYFRTAEKKPVLTENLRAVLTRAGFSQDEIQVLRGVVSSLDRFSRNMPRGAGSPDDDAHRKAQKEAAKNG</sequence>
<evidence type="ECO:0000256" key="2">
    <source>
        <dbReference type="ARBA" id="ARBA00022603"/>
    </source>
</evidence>
<evidence type="ECO:0000256" key="4">
    <source>
        <dbReference type="ARBA" id="ARBA00022691"/>
    </source>
</evidence>
<feature type="domain" description="tRNA/rRNA methyltransferase SpoU type" evidence="7">
    <location>
        <begin position="17"/>
        <end position="166"/>
    </location>
</feature>
<evidence type="ECO:0000256" key="1">
    <source>
        <dbReference type="ARBA" id="ARBA00007228"/>
    </source>
</evidence>
<evidence type="ECO:0000259" key="7">
    <source>
        <dbReference type="Pfam" id="PF00588"/>
    </source>
</evidence>
<keyword evidence="9" id="KW-1185">Reference proteome</keyword>
<dbReference type="GO" id="GO:0160206">
    <property type="term" value="F:tRNA (cytidine(32)/uridine(32)-2'-O)-methyltransferase activity"/>
    <property type="evidence" value="ECO:0007669"/>
    <property type="project" value="UniProtKB-EC"/>
</dbReference>
<comment type="similarity">
    <text evidence="1">Belongs to the class IV-like SAM-binding methyltransferase superfamily. RNA methyltransferase TrmH family.</text>
</comment>
<keyword evidence="4 5" id="KW-0949">S-adenosyl-L-methionine</keyword>
<dbReference type="Gene3D" id="3.40.1280.10">
    <property type="match status" value="1"/>
</dbReference>
<dbReference type="Pfam" id="PF00588">
    <property type="entry name" value="SpoU_methylase"/>
    <property type="match status" value="1"/>
</dbReference>
<dbReference type="STRING" id="1514904.SU32_15390"/>
<comment type="subcellular location">
    <subcellularLocation>
        <location evidence="5">Cytoplasm</location>
    </subcellularLocation>
</comment>
<dbReference type="PANTHER" id="PTHR42786:SF7">
    <property type="entry name" value="TRNA_RRNA METHYLTRANSFERASE SPOU TYPE DOMAIN-CONTAINING PROTEIN"/>
    <property type="match status" value="1"/>
</dbReference>
<dbReference type="PIRSF" id="PIRSF004808">
    <property type="entry name" value="LasT"/>
    <property type="match status" value="1"/>
</dbReference>
<keyword evidence="5" id="KW-0963">Cytoplasm</keyword>
<dbReference type="GO" id="GO:0003723">
    <property type="term" value="F:RNA binding"/>
    <property type="evidence" value="ECO:0007669"/>
    <property type="project" value="InterPro"/>
</dbReference>
<comment type="catalytic activity">
    <reaction evidence="5">
        <text>uridine(32) in tRNA + S-adenosyl-L-methionine = 2'-O-methyluridine(32) in tRNA + S-adenosyl-L-homocysteine + H(+)</text>
        <dbReference type="Rhea" id="RHEA:42936"/>
        <dbReference type="Rhea" id="RHEA-COMP:10107"/>
        <dbReference type="Rhea" id="RHEA-COMP:10290"/>
        <dbReference type="ChEBI" id="CHEBI:15378"/>
        <dbReference type="ChEBI" id="CHEBI:57856"/>
        <dbReference type="ChEBI" id="CHEBI:59789"/>
        <dbReference type="ChEBI" id="CHEBI:65315"/>
        <dbReference type="ChEBI" id="CHEBI:74478"/>
        <dbReference type="EC" id="2.1.1.200"/>
    </reaction>
</comment>